<proteinExistence type="predicted"/>
<keyword evidence="2" id="KW-0670">Pyruvate</keyword>
<dbReference type="Pfam" id="PF02887">
    <property type="entry name" value="PK_C"/>
    <property type="match status" value="1"/>
</dbReference>
<keyword evidence="2" id="KW-0808">Transferase</keyword>
<accession>A0A1I2HFP5</accession>
<gene>
    <name evidence="2" type="ORF">SAMN04487969_1235</name>
</gene>
<dbReference type="InterPro" id="IPR015795">
    <property type="entry name" value="Pyrv_Knase_C"/>
</dbReference>
<dbReference type="EMBL" id="FONN01000023">
    <property type="protein sequence ID" value="SFF28512.1"/>
    <property type="molecule type" value="Genomic_DNA"/>
</dbReference>
<keyword evidence="3" id="KW-1185">Reference proteome</keyword>
<organism evidence="2 3">
    <name type="scientific">Paenibacillus algorifonticola</name>
    <dbReference type="NCBI Taxonomy" id="684063"/>
    <lineage>
        <taxon>Bacteria</taxon>
        <taxon>Bacillati</taxon>
        <taxon>Bacillota</taxon>
        <taxon>Bacilli</taxon>
        <taxon>Bacillales</taxon>
        <taxon>Paenibacillaceae</taxon>
        <taxon>Paenibacillus</taxon>
    </lineage>
</organism>
<dbReference type="Proteomes" id="UP000183410">
    <property type="component" value="Unassembled WGS sequence"/>
</dbReference>
<keyword evidence="2" id="KW-0418">Kinase</keyword>
<evidence type="ECO:0000259" key="1">
    <source>
        <dbReference type="Pfam" id="PF02887"/>
    </source>
</evidence>
<dbReference type="OrthoDB" id="9812123at2"/>
<dbReference type="InterPro" id="IPR036918">
    <property type="entry name" value="Pyrv_Knase_C_sf"/>
</dbReference>
<evidence type="ECO:0000313" key="2">
    <source>
        <dbReference type="EMBL" id="SFF28512.1"/>
    </source>
</evidence>
<dbReference type="GO" id="GO:0016301">
    <property type="term" value="F:kinase activity"/>
    <property type="evidence" value="ECO:0007669"/>
    <property type="project" value="UniProtKB-KW"/>
</dbReference>
<feature type="domain" description="Pyruvate kinase C-terminal" evidence="1">
    <location>
        <begin position="1"/>
        <end position="83"/>
    </location>
</feature>
<sequence length="88" mass="9236">MVSKYRPQSPVIAITSDEKILPLLALLWGVIPVKSTKTGTTDELLHAAMADAEQTGLLAEGDFVVITAGAPVGLSGTTNLIKIEQYGV</sequence>
<name>A0A1I2HFP5_9BACL</name>
<reference evidence="3" key="1">
    <citation type="submission" date="2016-10" db="EMBL/GenBank/DDBJ databases">
        <authorList>
            <person name="Varghese N."/>
            <person name="Submissions S."/>
        </authorList>
    </citation>
    <scope>NUCLEOTIDE SEQUENCE [LARGE SCALE GENOMIC DNA]</scope>
    <source>
        <strain evidence="3">CGMCC 1.10223</strain>
    </source>
</reference>
<evidence type="ECO:0000313" key="3">
    <source>
        <dbReference type="Proteomes" id="UP000183410"/>
    </source>
</evidence>
<dbReference type="AlphaFoldDB" id="A0A1I2HFP5"/>
<protein>
    <submittedName>
        <fullName evidence="2">Pyruvate kinase, alpha/beta domain</fullName>
    </submittedName>
</protein>
<dbReference type="Gene3D" id="3.40.1380.20">
    <property type="entry name" value="Pyruvate kinase, C-terminal domain"/>
    <property type="match status" value="1"/>
</dbReference>
<dbReference type="SUPFAM" id="SSF52935">
    <property type="entry name" value="PK C-terminal domain-like"/>
    <property type="match status" value="1"/>
</dbReference>